<feature type="region of interest" description="Disordered" evidence="1">
    <location>
        <begin position="154"/>
        <end position="267"/>
    </location>
</feature>
<evidence type="ECO:0000313" key="4">
    <source>
        <dbReference type="Proteomes" id="UP001187315"/>
    </source>
</evidence>
<keyword evidence="2" id="KW-1133">Transmembrane helix</keyword>
<comment type="caution">
    <text evidence="3">The sequence shown here is derived from an EMBL/GenBank/DDBJ whole genome shotgun (WGS) entry which is preliminary data.</text>
</comment>
<feature type="compositionally biased region" description="Basic and acidic residues" evidence="1">
    <location>
        <begin position="332"/>
        <end position="342"/>
    </location>
</feature>
<sequence length="692" mass="78317">MEQNIVDLLKDAFSEIDFEHPPSDEDTNTSQTALVMDEDVEDVISASKLWTSEQGSDETFTTVYEQEENEASSDICESESSVLLSINTQATYCFSHDEINNDRVVNMMMAEAQQLNHAAGECTAEEGNMQSDIEADVSEKDLTEEEHIETLNVEYEPQMSPPMSRECQTPEEMSSSSDEELPKNYSTTRSESVDKKEESFLATSPNIPDKNVKDDMKEFTEEDQEHIEESLADYPSDLSHSESEEPAENATAQPFTQTGLSSSDNHTTDMMEEVFNAEHVNLQNKDSPDLDYNSGIKGVEVELISASVDVDLSFQRGSFDEDDVQESLTNDIKTEEDVKNMEDAGDLSDVSDQTDNISDSSSDDKSSSRDETEFLSSLKQEEEKNHVTQYNYSTEDMLRMDNDIGYICKNTGDLDAFSPEKKDVKQLLFWESGVTNPSSISCYEESSTELRHSIELVQSDTALKDHEVSSTEASDNVEDTKNAITEVLWTSSLLMDEDNLHIEEYDWDLTGEDSFVINSVEGENQENEEDLDIEEFDIDDNEEGNERDWELEKTRIEAFYQFYGDQAEPDGEVGRNPKVSFLLDQESSSSEREEDSDSTEEELDSDLNIPDLNTSKPEYHSESDDDPLENPYYIERSKLQPKEQQPMNVPVKQPPQRNKCLAVLKSTLAFGLLTAIGIVSFWWATENMEWSN</sequence>
<accession>A0AA88SPZ8</accession>
<dbReference type="AlphaFoldDB" id="A0AA88SPZ8"/>
<proteinExistence type="predicted"/>
<name>A0AA88SPZ8_TACVA</name>
<dbReference type="EMBL" id="JAVHJS010000012">
    <property type="protein sequence ID" value="KAK2841127.1"/>
    <property type="molecule type" value="Genomic_DNA"/>
</dbReference>
<keyword evidence="2" id="KW-0472">Membrane</keyword>
<feature type="compositionally biased region" description="Low complexity" evidence="1">
    <location>
        <begin position="351"/>
        <end position="360"/>
    </location>
</feature>
<gene>
    <name evidence="3" type="ORF">Q7C36_012706</name>
</gene>
<feature type="region of interest" description="Disordered" evidence="1">
    <location>
        <begin position="522"/>
        <end position="547"/>
    </location>
</feature>
<feature type="compositionally biased region" description="Acidic residues" evidence="1">
    <location>
        <begin position="592"/>
        <end position="605"/>
    </location>
</feature>
<feature type="region of interest" description="Disordered" evidence="1">
    <location>
        <begin position="315"/>
        <end position="388"/>
    </location>
</feature>
<feature type="compositionally biased region" description="Basic and acidic residues" evidence="1">
    <location>
        <begin position="362"/>
        <end position="372"/>
    </location>
</feature>
<organism evidence="3 4">
    <name type="scientific">Tachysurus vachellii</name>
    <name type="common">Darkbarbel catfish</name>
    <name type="synonym">Pelteobagrus vachellii</name>
    <dbReference type="NCBI Taxonomy" id="175792"/>
    <lineage>
        <taxon>Eukaryota</taxon>
        <taxon>Metazoa</taxon>
        <taxon>Chordata</taxon>
        <taxon>Craniata</taxon>
        <taxon>Vertebrata</taxon>
        <taxon>Euteleostomi</taxon>
        <taxon>Actinopterygii</taxon>
        <taxon>Neopterygii</taxon>
        <taxon>Teleostei</taxon>
        <taxon>Ostariophysi</taxon>
        <taxon>Siluriformes</taxon>
        <taxon>Bagridae</taxon>
        <taxon>Tachysurus</taxon>
    </lineage>
</organism>
<evidence type="ECO:0000256" key="1">
    <source>
        <dbReference type="SAM" id="MobiDB-lite"/>
    </source>
</evidence>
<keyword evidence="2" id="KW-0812">Transmembrane</keyword>
<feature type="compositionally biased region" description="Polar residues" evidence="1">
    <location>
        <begin position="250"/>
        <end position="265"/>
    </location>
</feature>
<feature type="transmembrane region" description="Helical" evidence="2">
    <location>
        <begin position="662"/>
        <end position="684"/>
    </location>
</feature>
<reference evidence="3" key="1">
    <citation type="submission" date="2023-08" db="EMBL/GenBank/DDBJ databases">
        <title>Pelteobagrus vachellii genome.</title>
        <authorList>
            <person name="Liu H."/>
        </authorList>
    </citation>
    <scope>NUCLEOTIDE SEQUENCE</scope>
    <source>
        <strain evidence="3">PRFRI_2022a</strain>
        <tissue evidence="3">Muscle</tissue>
    </source>
</reference>
<keyword evidence="4" id="KW-1185">Reference proteome</keyword>
<evidence type="ECO:0000313" key="3">
    <source>
        <dbReference type="EMBL" id="KAK2841127.1"/>
    </source>
</evidence>
<feature type="compositionally biased region" description="Acidic residues" evidence="1">
    <location>
        <begin position="523"/>
        <end position="543"/>
    </location>
</feature>
<feature type="region of interest" description="Disordered" evidence="1">
    <location>
        <begin position="566"/>
        <end position="653"/>
    </location>
</feature>
<evidence type="ECO:0000256" key="2">
    <source>
        <dbReference type="SAM" id="Phobius"/>
    </source>
</evidence>
<protein>
    <submittedName>
        <fullName evidence="3">Uncharacterized protein</fullName>
    </submittedName>
</protein>
<dbReference type="Proteomes" id="UP001187315">
    <property type="component" value="Unassembled WGS sequence"/>
</dbReference>
<feature type="compositionally biased region" description="Basic and acidic residues" evidence="1">
    <location>
        <begin position="210"/>
        <end position="219"/>
    </location>
</feature>